<sequence>MQHNENLTPCLLIKIELESNSTLFFISIRHKPRANATCGAPLKSFLGGMGYRRSSRATQNAVNL</sequence>
<reference evidence="1 2" key="1">
    <citation type="journal article" date="2000" name="Nature">
        <title>The genome sequence of the plant pathogen Xylella fastidiosa.</title>
        <authorList>
            <person name="Simpson A.J."/>
            <person name="Reinach F.C."/>
            <person name="Arruda P."/>
            <person name="Abreu F.A."/>
            <person name="Acencio M."/>
            <person name="Alvarenga R."/>
            <person name="Alves L.M."/>
            <person name="Araya J.E."/>
            <person name="Baia G.S."/>
            <person name="Baptista C.S."/>
            <person name="Barros M.H."/>
            <person name="Bonaccorsi E.D."/>
            <person name="Bordin S."/>
            <person name="Bove J.M."/>
            <person name="Briones M.R."/>
            <person name="Bueno M.R."/>
            <person name="Camargo A.A."/>
            <person name="Camargo L.E."/>
            <person name="Carraro D.M."/>
            <person name="Carrer H."/>
            <person name="Colauto N.B."/>
            <person name="Colombo C."/>
            <person name="Costa F.F."/>
            <person name="Costa M.C."/>
            <person name="Costa-Neto C.M."/>
            <person name="Coutinho L.L."/>
            <person name="Cristofani M."/>
            <person name="Dias-Neto E."/>
            <person name="Docena C."/>
            <person name="El-Dorry H."/>
            <person name="Facincani A.P."/>
            <person name="Ferreira A.J."/>
            <person name="Ferreira V.C."/>
            <person name="Ferro J.A."/>
            <person name="Fraga J.S."/>
            <person name="Franca S.C."/>
            <person name="Franco M.C."/>
            <person name="Frohme M."/>
            <person name="Furlan L.R."/>
            <person name="Garnier M."/>
            <person name="Goldman G.H."/>
            <person name="Goldman M.H."/>
            <person name="Gomes S.L."/>
            <person name="Gruber A."/>
            <person name="Ho P.L."/>
            <person name="Hoheisel J.D."/>
            <person name="Junqueira M.L."/>
            <person name="Kemper E.L."/>
            <person name="Kitajima J.P."/>
            <person name="Krieger J.E."/>
            <person name="Kuramae E.E."/>
            <person name="Laigret F."/>
            <person name="Lambais M.R."/>
            <person name="Leite L.C."/>
            <person name="Lemos E.G."/>
            <person name="Lemos M.V."/>
            <person name="Lopes S.A."/>
            <person name="Lopes C.R."/>
            <person name="Machado J.A."/>
            <person name="Machado M.A."/>
            <person name="Madeira A.M."/>
            <person name="Madeira H.M."/>
            <person name="Marino C.L."/>
            <person name="Marques M.V."/>
            <person name="Martins E.A."/>
            <person name="Martins E.M."/>
            <person name="Matsukuma A.Y."/>
            <person name="Menck C.F."/>
            <person name="Miracca E.C."/>
            <person name="Miyaki C.Y."/>
            <person name="Monteriro-Vitorello C.B."/>
            <person name="Moon D.H."/>
            <person name="Nagai M.A."/>
            <person name="Nascimento A.L."/>
            <person name="Netto L.E."/>
            <person name="Nhani A.Jr."/>
            <person name="Nobrega F.G."/>
            <person name="Nunes L.R."/>
            <person name="Oliveira M.A."/>
            <person name="de Oliveira M.C."/>
            <person name="de Oliveira R.C."/>
            <person name="Palmieri D.A."/>
            <person name="Paris A."/>
            <person name="Peixoto B.R."/>
            <person name="Pereira G.A."/>
            <person name="Pereira H.A.Jr."/>
            <person name="Pesquero J.B."/>
            <person name="Quaggio R.B."/>
            <person name="Roberto P.G."/>
            <person name="Rodrigues V."/>
            <person name="de M Rosa A.J."/>
            <person name="de Rosa V.E.Jr."/>
            <person name="de Sa R.G."/>
            <person name="Santelli R.V."/>
            <person name="Sawasaki H.E."/>
            <person name="da Silva A.C."/>
            <person name="da Silva A.M."/>
            <person name="da Silva F.R."/>
            <person name="da Silva W.A.Jr."/>
            <person name="da Silveira J.F."/>
            <person name="Silvestri M.L."/>
            <person name="Siqueira W.J."/>
            <person name="de Souza A.A."/>
            <person name="de Souza A.P."/>
            <person name="Terenzi M.F."/>
            <person name="Truffi D."/>
            <person name="Tsai S.M."/>
            <person name="Tsuhako M.H."/>
            <person name="Vallada H."/>
            <person name="Van Sluys M.A."/>
            <person name="Verjovski-Almeida S."/>
            <person name="Vettore A.L."/>
            <person name="Zago M.A."/>
            <person name="Zatz M."/>
            <person name="Meidanis J."/>
            <person name="Setubal J.C."/>
        </authorList>
    </citation>
    <scope>NUCLEOTIDE SEQUENCE [LARGE SCALE GENOMIC DNA]</scope>
    <source>
        <strain evidence="1 2">9a5c</strain>
    </source>
</reference>
<dbReference type="Proteomes" id="UP000000812">
    <property type="component" value="Chromosome"/>
</dbReference>
<dbReference type="EMBL" id="AE003849">
    <property type="protein sequence ID" value="AAF83361.1"/>
    <property type="molecule type" value="Genomic_DNA"/>
</dbReference>
<evidence type="ECO:0000313" key="2">
    <source>
        <dbReference type="Proteomes" id="UP000000812"/>
    </source>
</evidence>
<dbReference type="KEGG" id="xfa:XF_0551"/>
<dbReference type="HOGENOM" id="CLU_2866862_0_0_6"/>
<organism evidence="1 2">
    <name type="scientific">Xylella fastidiosa (strain 9a5c)</name>
    <dbReference type="NCBI Taxonomy" id="160492"/>
    <lineage>
        <taxon>Bacteria</taxon>
        <taxon>Pseudomonadati</taxon>
        <taxon>Pseudomonadota</taxon>
        <taxon>Gammaproteobacteria</taxon>
        <taxon>Lysobacterales</taxon>
        <taxon>Lysobacteraceae</taxon>
        <taxon>Xylella</taxon>
    </lineage>
</organism>
<protein>
    <submittedName>
        <fullName evidence="1">Uncharacterized protein</fullName>
    </submittedName>
</protein>
<name>Q9PFV6_XYLFA</name>
<accession>Q9PFV6</accession>
<proteinExistence type="predicted"/>
<gene>
    <name evidence="1" type="ordered locus">XF_0551</name>
</gene>
<evidence type="ECO:0000313" key="1">
    <source>
        <dbReference type="EMBL" id="AAF83361.1"/>
    </source>
</evidence>
<dbReference type="PIR" id="E82792">
    <property type="entry name" value="E82792"/>
</dbReference>
<dbReference type="AlphaFoldDB" id="Q9PFV6"/>